<dbReference type="KEGG" id="mmu:73300"/>
<dbReference type="GeneTree" id="ENSGT00900000143537"/>
<evidence type="ECO:0000313" key="3">
    <source>
        <dbReference type="Proteomes" id="UP000000589"/>
    </source>
</evidence>
<gene>
    <name evidence="1 2" type="primary">1700031F05Rik</name>
</gene>
<evidence type="ECO:0000313" key="1">
    <source>
        <dbReference type="Ensembl" id="ENSMUSP00000136319.2"/>
    </source>
</evidence>
<dbReference type="OrthoDB" id="9594924at2759"/>
<protein>
    <submittedName>
        <fullName evidence="1">RIKEN cDNA 1700031F05 gene</fullName>
    </submittedName>
</protein>
<dbReference type="SMR" id="B1AX30"/>
<evidence type="ECO:0000313" key="2">
    <source>
        <dbReference type="MGI" id="MGI:1920550"/>
    </source>
</evidence>
<dbReference type="Bgee" id="ENSMUSG00000032894">
    <property type="expression patterns" value="Expressed in blastoderm cell in morula and 17 other cell types or tissues"/>
</dbReference>
<dbReference type="STRING" id="10090.ENSMUSP00000044360"/>
<dbReference type="PaxDb" id="10090-ENSMUSP00000044360"/>
<dbReference type="GeneID" id="73300"/>
<reference evidence="1" key="3">
    <citation type="submission" date="2025-05" db="UniProtKB">
        <authorList>
            <consortium name="Ensembl"/>
        </authorList>
    </citation>
    <scope>IDENTIFICATION</scope>
    <source>
        <strain evidence="1">C57BL/6J</strain>
    </source>
</reference>
<name>B1AX30_MOUSE</name>
<dbReference type="VEuPathDB" id="HostDB:ENSMUSG00000032894"/>
<reference evidence="1 3" key="1">
    <citation type="journal article" date="2009" name="PLoS Biol.">
        <title>Lineage-specific biology revealed by a finished genome assembly of the mouse.</title>
        <authorList>
            <consortium name="Mouse Genome Sequencing Consortium"/>
            <person name="Church D.M."/>
            <person name="Goodstadt L."/>
            <person name="Hillier L.W."/>
            <person name="Zody M.C."/>
            <person name="Goldstein S."/>
            <person name="She X."/>
            <person name="Bult C.J."/>
            <person name="Agarwala R."/>
            <person name="Cherry J.L."/>
            <person name="DiCuccio M."/>
            <person name="Hlavina W."/>
            <person name="Kapustin Y."/>
            <person name="Meric P."/>
            <person name="Maglott D."/>
            <person name="Birtle Z."/>
            <person name="Marques A.C."/>
            <person name="Graves T."/>
            <person name="Zhou S."/>
            <person name="Teague B."/>
            <person name="Potamousis K."/>
            <person name="Churas C."/>
            <person name="Place M."/>
            <person name="Herschleb J."/>
            <person name="Runnheim R."/>
            <person name="Forrest D."/>
            <person name="Amos-Landgraf J."/>
            <person name="Schwartz D.C."/>
            <person name="Cheng Z."/>
            <person name="Lindblad-Toh K."/>
            <person name="Eichler E.E."/>
            <person name="Ponting C.P."/>
        </authorList>
    </citation>
    <scope>NUCLEOTIDE SEQUENCE [LARGE SCALE GENOMIC DNA]</scope>
    <source>
        <strain evidence="1 3">C57BL/6J</strain>
    </source>
</reference>
<dbReference type="UCSC" id="uc009tzb.1">
    <property type="organism name" value="mouse"/>
</dbReference>
<dbReference type="BioGRID-ORCS" id="73300">
    <property type="hits" value="1 hit in 77 CRISPR screens"/>
</dbReference>
<proteinExistence type="predicted"/>
<dbReference type="HOGENOM" id="CLU_1421022_0_0_1"/>
<dbReference type="AlphaFoldDB" id="B1AX30"/>
<dbReference type="RefSeq" id="NP_082772.1">
    <property type="nucleotide sequence ID" value="NM_028496.1"/>
</dbReference>
<keyword evidence="3" id="KW-1185">Reference proteome</keyword>
<reference evidence="1" key="2">
    <citation type="journal article" date="2011" name="PLoS Biol.">
        <title>Modernizing reference genome assemblies.</title>
        <authorList>
            <person name="Church D.M."/>
            <person name="Schneider V.A."/>
            <person name="Graves T."/>
            <person name="Auger K."/>
            <person name="Cunningham F."/>
            <person name="Bouk N."/>
            <person name="Chen H.C."/>
            <person name="Agarwala R."/>
            <person name="McLaren W.M."/>
            <person name="Ritchie G.R."/>
            <person name="Albracht D."/>
            <person name="Kremitzki M."/>
            <person name="Rock S."/>
            <person name="Kotkiewicz H."/>
            <person name="Kremitzki C."/>
            <person name="Wollam A."/>
            <person name="Trani L."/>
            <person name="Fulton L."/>
            <person name="Fulton R."/>
            <person name="Matthews L."/>
            <person name="Whitehead S."/>
            <person name="Chow W."/>
            <person name="Torrance J."/>
            <person name="Dunn M."/>
            <person name="Harden G."/>
            <person name="Threadgold G."/>
            <person name="Wood J."/>
            <person name="Collins J."/>
            <person name="Heath P."/>
            <person name="Griffiths G."/>
            <person name="Pelan S."/>
            <person name="Grafham D."/>
            <person name="Eichler E.E."/>
            <person name="Weinstock G."/>
            <person name="Mardis E.R."/>
            <person name="Wilson R.K."/>
            <person name="Howe K."/>
            <person name="Flicek P."/>
            <person name="Hubbard T."/>
        </authorList>
    </citation>
    <scope>NUCLEOTIDE SEQUENCE [LARGE SCALE GENOMIC DNA]</scope>
    <source>
        <strain evidence="1">C57BL/6J</strain>
    </source>
</reference>
<dbReference type="MGI" id="MGI:1920550">
    <property type="gene designation" value="1700031F05Rik"/>
</dbReference>
<dbReference type="OMA" id="FINMTRT"/>
<dbReference type="AGR" id="MGI:1920550"/>
<dbReference type="Proteomes" id="UP000000589">
    <property type="component" value="Chromosome X"/>
</dbReference>
<dbReference type="Ensembl" id="ENSMUST00000048061.13">
    <property type="protein sequence ID" value="ENSMUSP00000044360.7"/>
    <property type="gene ID" value="ENSMUSG00000032894.14"/>
</dbReference>
<sequence length="191" mass="20628">MADAFSTPMSALQCPPSSAVMDQHLYPLDQPEDLLHTGPQQGILQVPLMLSLPTPVINMSCIPVTLNLQMTPSFSWNPSQPMTIPCLFPNMIMQPSTSTAAPVKLAQVLDSNISSQHPTTANQVPVIWAQNNTFNQVPEVYTQGPVVSTQGSSSAEEHRQKVMDAAEALLILHNSREALQETSTTPGPDGE</sequence>
<dbReference type="Ensembl" id="ENSMUST00000124592.3">
    <property type="protein sequence ID" value="ENSMUSP00000136319.2"/>
    <property type="gene ID" value="ENSMUSG00000032894.14"/>
</dbReference>
<organism evidence="1 3">
    <name type="scientific">Mus musculus</name>
    <name type="common">Mouse</name>
    <dbReference type="NCBI Taxonomy" id="10090"/>
    <lineage>
        <taxon>Eukaryota</taxon>
        <taxon>Metazoa</taxon>
        <taxon>Chordata</taxon>
        <taxon>Craniata</taxon>
        <taxon>Vertebrata</taxon>
        <taxon>Euteleostomi</taxon>
        <taxon>Mammalia</taxon>
        <taxon>Eutheria</taxon>
        <taxon>Euarchontoglires</taxon>
        <taxon>Glires</taxon>
        <taxon>Rodentia</taxon>
        <taxon>Myomorpha</taxon>
        <taxon>Muroidea</taxon>
        <taxon>Muridae</taxon>
        <taxon>Murinae</taxon>
        <taxon>Mus</taxon>
        <taxon>Mus</taxon>
    </lineage>
</organism>
<accession>B1AX30</accession>